<proteinExistence type="predicted"/>
<name>A0A8H4W2H8_9HELO</name>
<accession>A0A8H4W2H8</accession>
<dbReference type="OrthoDB" id="3557394at2759"/>
<sequence length="661" mass="74299">METNAKERISKMSKEDQKYHGGPIDVSFVYTPLDPNNNNQIRLLLLYPGSAGDPIKCELFNTLLDPLPEYQALSYTWGDPSNRRDIAIDGHKFSVGSNLYEALQHIRSKEACERFWIDAICIDQENSFERSKQVPRIREIYSLAQRVLVWLGRDIEPEDSKRNFGMFQKWDAGGLGDGDRSTKMAFDLVRKLSGAWQSAAVALLTANRENTSREPISVFDIIRAHLSQHEDIHISLNRRLTAEEEAPWLALGRLCWRPWFDRVWVLQEVGVSTDVAVVCGNNIISWTALLEAVGILEIHGYSQGASDIIGPMLGASKVRRMNVGKKFKDGEYRESGIGYEFLALLAQTQHLLATNPRDKIYGMMGLAAVGTQHEMMIPDYNKPVVDVYKGFVKFVLDTQNIDILCFCDGSIEFPTLPTWAPDWTYSIPRLLPSLGVIKTSLQTFSAAGETSSISRFSEDFTTLIVKGFCVGQISSLGRIQDVNQNHGDSLHFQELLDNWEAVATSPLVDNGYGDRCVAWRQLLIAGDGPGHDRRAKNAGYRIEDSAELYEEMRLSKGQSTGGLKDPSTQLKQYVRAILGWTHGCHLLRTGKDHIGLTVAHHKAQKKDMICILLGGQMPFIIRENNVGDHMLIGRCYVQGLMNGQAMDGPNWEPKLREFYLK</sequence>
<reference evidence="2 3" key="1">
    <citation type="submission" date="2020-03" db="EMBL/GenBank/DDBJ databases">
        <title>Draft Genome Sequence of Cudoniella acicularis.</title>
        <authorList>
            <person name="Buettner E."/>
            <person name="Kellner H."/>
        </authorList>
    </citation>
    <scope>NUCLEOTIDE SEQUENCE [LARGE SCALE GENOMIC DNA]</scope>
    <source>
        <strain evidence="2 3">DSM 108380</strain>
    </source>
</reference>
<protein>
    <recommendedName>
        <fullName evidence="1">Heterokaryon incompatibility domain-containing protein</fullName>
    </recommendedName>
</protein>
<evidence type="ECO:0000259" key="1">
    <source>
        <dbReference type="Pfam" id="PF06985"/>
    </source>
</evidence>
<dbReference type="InterPro" id="IPR010730">
    <property type="entry name" value="HET"/>
</dbReference>
<dbReference type="InterPro" id="IPR052895">
    <property type="entry name" value="HetReg/Transcr_Mod"/>
</dbReference>
<keyword evidence="3" id="KW-1185">Reference proteome</keyword>
<dbReference type="PANTHER" id="PTHR24148:SF64">
    <property type="entry name" value="HETEROKARYON INCOMPATIBILITY DOMAIN-CONTAINING PROTEIN"/>
    <property type="match status" value="1"/>
</dbReference>
<dbReference type="Proteomes" id="UP000566819">
    <property type="component" value="Unassembled WGS sequence"/>
</dbReference>
<comment type="caution">
    <text evidence="2">The sequence shown here is derived from an EMBL/GenBank/DDBJ whole genome shotgun (WGS) entry which is preliminary data.</text>
</comment>
<dbReference type="AlphaFoldDB" id="A0A8H4W2H8"/>
<gene>
    <name evidence="2" type="ORF">G7Y89_g9533</name>
</gene>
<evidence type="ECO:0000313" key="3">
    <source>
        <dbReference type="Proteomes" id="UP000566819"/>
    </source>
</evidence>
<organism evidence="2 3">
    <name type="scientific">Cudoniella acicularis</name>
    <dbReference type="NCBI Taxonomy" id="354080"/>
    <lineage>
        <taxon>Eukaryota</taxon>
        <taxon>Fungi</taxon>
        <taxon>Dikarya</taxon>
        <taxon>Ascomycota</taxon>
        <taxon>Pezizomycotina</taxon>
        <taxon>Leotiomycetes</taxon>
        <taxon>Helotiales</taxon>
        <taxon>Tricladiaceae</taxon>
        <taxon>Cudoniella</taxon>
    </lineage>
</organism>
<feature type="domain" description="Heterokaryon incompatibility" evidence="1">
    <location>
        <begin position="70"/>
        <end position="268"/>
    </location>
</feature>
<dbReference type="Pfam" id="PF06985">
    <property type="entry name" value="HET"/>
    <property type="match status" value="1"/>
</dbReference>
<dbReference type="EMBL" id="JAAMPI010000786">
    <property type="protein sequence ID" value="KAF4628619.1"/>
    <property type="molecule type" value="Genomic_DNA"/>
</dbReference>
<evidence type="ECO:0000313" key="2">
    <source>
        <dbReference type="EMBL" id="KAF4628619.1"/>
    </source>
</evidence>
<dbReference type="PANTHER" id="PTHR24148">
    <property type="entry name" value="ANKYRIN REPEAT DOMAIN-CONTAINING PROTEIN 39 HOMOLOG-RELATED"/>
    <property type="match status" value="1"/>
</dbReference>